<dbReference type="InterPro" id="IPR009244">
    <property type="entry name" value="Mediatior_Med7"/>
</dbReference>
<dbReference type="GO" id="GO:0016592">
    <property type="term" value="C:mediator complex"/>
    <property type="evidence" value="ECO:0007669"/>
    <property type="project" value="InterPro"/>
</dbReference>
<accession>A0A507CBT1</accession>
<name>A0A507CBT1_9FUNG</name>
<comment type="similarity">
    <text evidence="1">Belongs to the Mediator complex subunit 7 family.</text>
</comment>
<comment type="function">
    <text evidence="1">Component of the Mediator complex, a coactivator involved in the regulated transcription of nearly all RNA polymerase II-dependent genes. Mediator functions as a bridge to convey information from gene-specific regulatory proteins to the basal RNA polymerase II transcription machinery.</text>
</comment>
<proteinExistence type="inferred from homology"/>
<gene>
    <name evidence="2" type="ORF">SeMB42_g06687</name>
</gene>
<comment type="subcellular location">
    <subcellularLocation>
        <location evidence="1">Nucleus</location>
    </subcellularLocation>
</comment>
<protein>
    <recommendedName>
        <fullName evidence="1">Mediator of RNA polymerase II transcription subunit 7</fullName>
    </recommendedName>
</protein>
<evidence type="ECO:0000313" key="3">
    <source>
        <dbReference type="Proteomes" id="UP000317494"/>
    </source>
</evidence>
<keyword evidence="1" id="KW-0010">Activator</keyword>
<dbReference type="GO" id="GO:0006357">
    <property type="term" value="P:regulation of transcription by RNA polymerase II"/>
    <property type="evidence" value="ECO:0007669"/>
    <property type="project" value="InterPro"/>
</dbReference>
<dbReference type="AlphaFoldDB" id="A0A507CBT1"/>
<dbReference type="Proteomes" id="UP000317494">
    <property type="component" value="Unassembled WGS sequence"/>
</dbReference>
<keyword evidence="3" id="KW-1185">Reference proteome</keyword>
<organism evidence="2 3">
    <name type="scientific">Synchytrium endobioticum</name>
    <dbReference type="NCBI Taxonomy" id="286115"/>
    <lineage>
        <taxon>Eukaryota</taxon>
        <taxon>Fungi</taxon>
        <taxon>Fungi incertae sedis</taxon>
        <taxon>Chytridiomycota</taxon>
        <taxon>Chytridiomycota incertae sedis</taxon>
        <taxon>Chytridiomycetes</taxon>
        <taxon>Synchytriales</taxon>
        <taxon>Synchytriaceae</taxon>
        <taxon>Synchytrium</taxon>
    </lineage>
</organism>
<keyword evidence="1" id="KW-0804">Transcription</keyword>
<evidence type="ECO:0000256" key="1">
    <source>
        <dbReference type="RuleBase" id="RU364060"/>
    </source>
</evidence>
<reference evidence="2 3" key="1">
    <citation type="journal article" date="2019" name="Sci. Rep.">
        <title>Comparative genomics of chytrid fungi reveal insights into the obligate biotrophic and pathogenic lifestyle of Synchytrium endobioticum.</title>
        <authorList>
            <person name="van de Vossenberg B.T.L.H."/>
            <person name="Warris S."/>
            <person name="Nguyen H.D.T."/>
            <person name="van Gent-Pelzer M.P.E."/>
            <person name="Joly D.L."/>
            <person name="van de Geest H.C."/>
            <person name="Bonants P.J.M."/>
            <person name="Smith D.S."/>
            <person name="Levesque C.A."/>
            <person name="van der Lee T.A.J."/>
        </authorList>
    </citation>
    <scope>NUCLEOTIDE SEQUENCE [LARGE SCALE GENOMIC DNA]</scope>
    <source>
        <strain evidence="2 3">MB42</strain>
    </source>
</reference>
<dbReference type="Gene3D" id="6.10.140.1520">
    <property type="match status" value="1"/>
</dbReference>
<dbReference type="GO" id="GO:0003712">
    <property type="term" value="F:transcription coregulator activity"/>
    <property type="evidence" value="ECO:0007669"/>
    <property type="project" value="InterPro"/>
</dbReference>
<keyword evidence="1" id="KW-0805">Transcription regulation</keyword>
<dbReference type="Pfam" id="PF05983">
    <property type="entry name" value="Med7"/>
    <property type="match status" value="1"/>
</dbReference>
<dbReference type="EMBL" id="QEAN01000395">
    <property type="protein sequence ID" value="TPX38517.1"/>
    <property type="molecule type" value="Genomic_DNA"/>
</dbReference>
<sequence length="75" mass="8078">MAAPGPNAAANTESTYPPPPLYYTYFTDANVHAVAEGQAVSQLVSRLLRPPPPSITGQYQVFGRWTDVQDEAATL</sequence>
<comment type="caution">
    <text evidence="2">The sequence shown here is derived from an EMBL/GenBank/DDBJ whole genome shotgun (WGS) entry which is preliminary data.</text>
</comment>
<feature type="non-terminal residue" evidence="2">
    <location>
        <position position="75"/>
    </location>
</feature>
<comment type="subunit">
    <text evidence="1">Component of the Mediator complex.</text>
</comment>
<dbReference type="VEuPathDB" id="FungiDB:SeMB42_g06687"/>
<evidence type="ECO:0000313" key="2">
    <source>
        <dbReference type="EMBL" id="TPX38517.1"/>
    </source>
</evidence>
<keyword evidence="1" id="KW-0539">Nucleus</keyword>